<dbReference type="NCBIfam" id="TIGR00262">
    <property type="entry name" value="trpA"/>
    <property type="match status" value="1"/>
</dbReference>
<dbReference type="Pfam" id="PF00290">
    <property type="entry name" value="Trp_syntA"/>
    <property type="match status" value="1"/>
</dbReference>
<dbReference type="InterPro" id="IPR011060">
    <property type="entry name" value="RibuloseP-bd_barrel"/>
</dbReference>
<evidence type="ECO:0000256" key="8">
    <source>
        <dbReference type="HAMAP-Rule" id="MF_00131"/>
    </source>
</evidence>
<accession>A0A1T4MWB3</accession>
<keyword evidence="3 8" id="KW-0028">Amino-acid biosynthesis</keyword>
<evidence type="ECO:0000256" key="2">
    <source>
        <dbReference type="ARBA" id="ARBA00011270"/>
    </source>
</evidence>
<evidence type="ECO:0000313" key="10">
    <source>
        <dbReference type="EMBL" id="SJZ70938.1"/>
    </source>
</evidence>
<dbReference type="OrthoDB" id="9804578at2"/>
<dbReference type="EC" id="4.2.1.20" evidence="8"/>
<proteinExistence type="inferred from homology"/>
<evidence type="ECO:0000313" key="11">
    <source>
        <dbReference type="Proteomes" id="UP000190395"/>
    </source>
</evidence>
<comment type="catalytic activity">
    <reaction evidence="7 8">
        <text>(1S,2R)-1-C-(indol-3-yl)glycerol 3-phosphate + L-serine = D-glyceraldehyde 3-phosphate + L-tryptophan + H2O</text>
        <dbReference type="Rhea" id="RHEA:10532"/>
        <dbReference type="ChEBI" id="CHEBI:15377"/>
        <dbReference type="ChEBI" id="CHEBI:33384"/>
        <dbReference type="ChEBI" id="CHEBI:57912"/>
        <dbReference type="ChEBI" id="CHEBI:58866"/>
        <dbReference type="ChEBI" id="CHEBI:59776"/>
        <dbReference type="EC" id="4.2.1.20"/>
    </reaction>
</comment>
<keyword evidence="4 8" id="KW-0822">Tryptophan biosynthesis</keyword>
<dbReference type="STRING" id="225004.SAMN02745152_01028"/>
<organism evidence="10 11">
    <name type="scientific">Treponema berlinense</name>
    <dbReference type="NCBI Taxonomy" id="225004"/>
    <lineage>
        <taxon>Bacteria</taxon>
        <taxon>Pseudomonadati</taxon>
        <taxon>Spirochaetota</taxon>
        <taxon>Spirochaetia</taxon>
        <taxon>Spirochaetales</taxon>
        <taxon>Treponemataceae</taxon>
        <taxon>Treponema</taxon>
    </lineage>
</organism>
<evidence type="ECO:0000256" key="3">
    <source>
        <dbReference type="ARBA" id="ARBA00022605"/>
    </source>
</evidence>
<evidence type="ECO:0000256" key="7">
    <source>
        <dbReference type="ARBA" id="ARBA00049047"/>
    </source>
</evidence>
<comment type="subunit">
    <text evidence="2 8">Tetramer of two alpha and two beta chains.</text>
</comment>
<dbReference type="UniPathway" id="UPA00035">
    <property type="reaction ID" value="UER00044"/>
</dbReference>
<reference evidence="10 11" key="1">
    <citation type="submission" date="2017-02" db="EMBL/GenBank/DDBJ databases">
        <authorList>
            <person name="Peterson S.W."/>
        </authorList>
    </citation>
    <scope>NUCLEOTIDE SEQUENCE [LARGE SCALE GENOMIC DNA]</scope>
    <source>
        <strain evidence="10 11">ATCC BAA-909</strain>
    </source>
</reference>
<feature type="active site" description="Proton acceptor" evidence="8">
    <location>
        <position position="45"/>
    </location>
</feature>
<keyword evidence="6 8" id="KW-0456">Lyase</keyword>
<dbReference type="Proteomes" id="UP000190395">
    <property type="component" value="Unassembled WGS sequence"/>
</dbReference>
<dbReference type="InterPro" id="IPR002028">
    <property type="entry name" value="Trp_synthase_suA"/>
</dbReference>
<dbReference type="AlphaFoldDB" id="A0A1T4MWB3"/>
<dbReference type="SUPFAM" id="SSF51366">
    <property type="entry name" value="Ribulose-phoshate binding barrel"/>
    <property type="match status" value="1"/>
</dbReference>
<comment type="pathway">
    <text evidence="1 8">Amino-acid biosynthesis; L-tryptophan biosynthesis; L-tryptophan from chorismate: step 5/5.</text>
</comment>
<dbReference type="CDD" id="cd04724">
    <property type="entry name" value="Tryptophan_synthase_alpha"/>
    <property type="match status" value="1"/>
</dbReference>
<feature type="active site" description="Proton acceptor" evidence="8">
    <location>
        <position position="34"/>
    </location>
</feature>
<keyword evidence="5 8" id="KW-0057">Aromatic amino acid biosynthesis</keyword>
<dbReference type="PANTHER" id="PTHR43406:SF1">
    <property type="entry name" value="TRYPTOPHAN SYNTHASE ALPHA CHAIN, CHLOROPLASTIC"/>
    <property type="match status" value="1"/>
</dbReference>
<dbReference type="GO" id="GO:0004834">
    <property type="term" value="F:tryptophan synthase activity"/>
    <property type="evidence" value="ECO:0007669"/>
    <property type="project" value="UniProtKB-UniRule"/>
</dbReference>
<sequence length="253" mass="27018">MIKLMSHLVANYPNPEISFAAAEALVKGGADFLEIQLPFSDPSADGPVIQNACSTVLASGATTQNGLDFIAKLHKNFPNVKIAIMSYASLIFTPGIDNFCRKASEVGVNAMIIPDLPFDCDEGLTSACKKYGMENIPVAAPSMTDERLQKMLGFGFKTIYAALRAGITGMDTKIDSHTVEFLKKLRQQNKSGIAPEIYGGFGIHGKEQAQAIAPYVEGVVAGSVFVRLIDSAAGDKKVLQDTICAKAKEIKGL</sequence>
<evidence type="ECO:0000256" key="5">
    <source>
        <dbReference type="ARBA" id="ARBA00023141"/>
    </source>
</evidence>
<comment type="similarity">
    <text evidence="8 9">Belongs to the TrpA family.</text>
</comment>
<name>A0A1T4MWB3_9SPIR</name>
<dbReference type="InterPro" id="IPR013785">
    <property type="entry name" value="Aldolase_TIM"/>
</dbReference>
<evidence type="ECO:0000256" key="1">
    <source>
        <dbReference type="ARBA" id="ARBA00004733"/>
    </source>
</evidence>
<keyword evidence="11" id="KW-1185">Reference proteome</keyword>
<dbReference type="GO" id="GO:0005829">
    <property type="term" value="C:cytosol"/>
    <property type="evidence" value="ECO:0007669"/>
    <property type="project" value="TreeGrafter"/>
</dbReference>
<dbReference type="EMBL" id="FUXC01000004">
    <property type="protein sequence ID" value="SJZ70938.1"/>
    <property type="molecule type" value="Genomic_DNA"/>
</dbReference>
<evidence type="ECO:0000256" key="4">
    <source>
        <dbReference type="ARBA" id="ARBA00022822"/>
    </source>
</evidence>
<dbReference type="HAMAP" id="MF_00131">
    <property type="entry name" value="Trp_synth_alpha"/>
    <property type="match status" value="1"/>
</dbReference>
<dbReference type="Gene3D" id="3.20.20.70">
    <property type="entry name" value="Aldolase class I"/>
    <property type="match status" value="1"/>
</dbReference>
<evidence type="ECO:0000256" key="6">
    <source>
        <dbReference type="ARBA" id="ARBA00023239"/>
    </source>
</evidence>
<comment type="function">
    <text evidence="8">The alpha subunit is responsible for the aldol cleavage of indoleglycerol phosphate to indole and glyceraldehyde 3-phosphate.</text>
</comment>
<protein>
    <recommendedName>
        <fullName evidence="8">Tryptophan synthase alpha chain</fullName>
        <ecNumber evidence="8">4.2.1.20</ecNumber>
    </recommendedName>
</protein>
<gene>
    <name evidence="8" type="primary">trpA</name>
    <name evidence="10" type="ORF">SAMN02745152_01028</name>
</gene>
<dbReference type="PANTHER" id="PTHR43406">
    <property type="entry name" value="TRYPTOPHAN SYNTHASE, ALPHA CHAIN"/>
    <property type="match status" value="1"/>
</dbReference>
<evidence type="ECO:0000256" key="9">
    <source>
        <dbReference type="RuleBase" id="RU003662"/>
    </source>
</evidence>